<sequence>MIRYFYFCFFLSISLPLFSEDVSFKFLYDEYKKGNYDTVSRLSSKFLTKPDPNLDPRFFFLYVSTEKDWEKLKSVVAVAPPSPWKTSSHYWNGIYLFMERALVLGENDLLVKWGRVFQKEGKGNARYADSLFLLAFGMAELKNTKEAMKILDELETGELSPKLTTQVSALRAEMKNE</sequence>
<reference evidence="1" key="1">
    <citation type="journal article" date="2019" name="PLoS Negl. Trop. Dis.">
        <title>Revisiting the worldwide diversity of Leptospira species in the environment.</title>
        <authorList>
            <person name="Vincent A.T."/>
            <person name="Schiettekatte O."/>
            <person name="Bourhy P."/>
            <person name="Veyrier F.J."/>
            <person name="Picardeau M."/>
        </authorList>
    </citation>
    <scope>NUCLEOTIDE SEQUENCE [LARGE SCALE GENOMIC DNA]</scope>
    <source>
        <strain evidence="1">201300427</strain>
    </source>
</reference>
<gene>
    <name evidence="1" type="ORF">EHS15_08960</name>
</gene>
<evidence type="ECO:0000313" key="2">
    <source>
        <dbReference type="Proteomes" id="UP000298058"/>
    </source>
</evidence>
<dbReference type="OrthoDB" id="342405at2"/>
<proteinExistence type="predicted"/>
<organism evidence="1 2">
    <name type="scientific">Leptospira idonii</name>
    <dbReference type="NCBI Taxonomy" id="1193500"/>
    <lineage>
        <taxon>Bacteria</taxon>
        <taxon>Pseudomonadati</taxon>
        <taxon>Spirochaetota</taxon>
        <taxon>Spirochaetia</taxon>
        <taxon>Leptospirales</taxon>
        <taxon>Leptospiraceae</taxon>
        <taxon>Leptospira</taxon>
    </lineage>
</organism>
<evidence type="ECO:0008006" key="3">
    <source>
        <dbReference type="Google" id="ProtNLM"/>
    </source>
</evidence>
<evidence type="ECO:0000313" key="1">
    <source>
        <dbReference type="EMBL" id="TGN19456.1"/>
    </source>
</evidence>
<protein>
    <recommendedName>
        <fullName evidence="3">Tetratricopeptide repeat protein</fullName>
    </recommendedName>
</protein>
<dbReference type="Proteomes" id="UP000298058">
    <property type="component" value="Unassembled WGS sequence"/>
</dbReference>
<accession>A0A4V3JY60</accession>
<keyword evidence="2" id="KW-1185">Reference proteome</keyword>
<comment type="caution">
    <text evidence="1">The sequence shown here is derived from an EMBL/GenBank/DDBJ whole genome shotgun (WGS) entry which is preliminary data.</text>
</comment>
<dbReference type="AlphaFoldDB" id="A0A4V3JY60"/>
<dbReference type="EMBL" id="RQHW01000031">
    <property type="protein sequence ID" value="TGN19456.1"/>
    <property type="molecule type" value="Genomic_DNA"/>
</dbReference>
<name>A0A4V3JY60_9LEPT</name>